<keyword evidence="3" id="KW-1185">Reference proteome</keyword>
<dbReference type="EMBL" id="JBAWTH010000154">
    <property type="protein sequence ID" value="KAL2274556.1"/>
    <property type="molecule type" value="Genomic_DNA"/>
</dbReference>
<feature type="transmembrane region" description="Helical" evidence="1">
    <location>
        <begin position="12"/>
        <end position="30"/>
    </location>
</feature>
<proteinExistence type="predicted"/>
<keyword evidence="1" id="KW-0812">Transmembrane</keyword>
<reference evidence="2 3" key="1">
    <citation type="submission" date="2024-03" db="EMBL/GenBank/DDBJ databases">
        <title>A high-quality draft genome sequence of Diaporthe vaccinii, a causative agent of upright dieback and viscid rot disease in cranberry plants.</title>
        <authorList>
            <person name="Sarrasin M."/>
            <person name="Lang B.F."/>
            <person name="Burger G."/>
        </authorList>
    </citation>
    <scope>NUCLEOTIDE SEQUENCE [LARGE SCALE GENOMIC DNA]</scope>
    <source>
        <strain evidence="2 3">IS7</strain>
    </source>
</reference>
<feature type="transmembrane region" description="Helical" evidence="1">
    <location>
        <begin position="70"/>
        <end position="93"/>
    </location>
</feature>
<evidence type="ECO:0000256" key="1">
    <source>
        <dbReference type="SAM" id="Phobius"/>
    </source>
</evidence>
<accession>A0ABR4DW22</accession>
<comment type="caution">
    <text evidence="2">The sequence shown here is derived from an EMBL/GenBank/DDBJ whole genome shotgun (WGS) entry which is preliminary data.</text>
</comment>
<sequence length="150" mass="17549">MSWHVKDIGQAAIVSNLVGLGLQALVVGIAQGPTDPDFLQYRWPPLNEHEQKICNNQKIRSSPYTSFSCFGLYFTFITGALIIITSYILEPLLNWLHRRRQHKSYAHLEWISNNSLQLHRMAHEQLMEQEWAKLHRRRPNYRPRTLLGES</sequence>
<evidence type="ECO:0000313" key="2">
    <source>
        <dbReference type="EMBL" id="KAL2274556.1"/>
    </source>
</evidence>
<keyword evidence="1" id="KW-0472">Membrane</keyword>
<dbReference type="Proteomes" id="UP001600888">
    <property type="component" value="Unassembled WGS sequence"/>
</dbReference>
<gene>
    <name evidence="2" type="ORF">FJTKL_03130</name>
</gene>
<name>A0ABR4DW22_9PEZI</name>
<protein>
    <submittedName>
        <fullName evidence="2">Uncharacterized protein</fullName>
    </submittedName>
</protein>
<keyword evidence="1" id="KW-1133">Transmembrane helix</keyword>
<evidence type="ECO:0000313" key="3">
    <source>
        <dbReference type="Proteomes" id="UP001600888"/>
    </source>
</evidence>
<organism evidence="2 3">
    <name type="scientific">Diaporthe vaccinii</name>
    <dbReference type="NCBI Taxonomy" id="105482"/>
    <lineage>
        <taxon>Eukaryota</taxon>
        <taxon>Fungi</taxon>
        <taxon>Dikarya</taxon>
        <taxon>Ascomycota</taxon>
        <taxon>Pezizomycotina</taxon>
        <taxon>Sordariomycetes</taxon>
        <taxon>Sordariomycetidae</taxon>
        <taxon>Diaporthales</taxon>
        <taxon>Diaporthaceae</taxon>
        <taxon>Diaporthe</taxon>
        <taxon>Diaporthe eres species complex</taxon>
    </lineage>
</organism>